<sequence>MAPFKVKQVLKGESLDLAKPFNNNDRRALTREVRRLIKKREEMDSQMAKATKRLGQSDNAQLQQEQQLQMSARMKAKENKFIRRQSKVLADREKLFEMNPSDARARDVEILKAALLKLRGETEIPKSGRKQKSDGDGLDDSSNDRHSEMADPGGVNNNYHNAFEKDLSKDEDAAAKADGTKAVKRKRADEALQPSKKASNGQPSNNTPQPISEAATTVVDQPSKRESKLKMDESAKNKIKHKKSKSISFLEAEGMEESGNQKVVADPKGPKGSKEHDSITKAEVNYGSIDEVKNDKNKKKKKKSQKPVPVVTIETEHEEKEEDNNSKIPTGQVSETEKHGSGSVDKAKGNIAKKKPSKKKGTKSAASVFANVVINDADEQDLEEWKTRPGDGSSEEADALKIIRKVKRSADDIVANMKQESSELKKPVQITDGEQSAANEGNKKRKRRNKTMAAETGSQVSRSDQDKAKNSGICSLETTSPTAKPTLKGPTRIEPPVTPVAPFLETAGRTRLNPWSGFRRTFSIQTPEPVYAPVESSEATKAQDGQVWVLSTAGSRKKNRNRKDSDTKSVTMTIGKVDAPSNVDQGSPTPPPKKKQKQRGRPKKVKGPLMPLESRPATSQGQMSAPGVRASEDLIHLITPYATLLGSGERAESLNKLLQKDKELLKEEKKTWFKAVGLPHDD</sequence>
<feature type="compositionally biased region" description="Polar residues" evidence="1">
    <location>
        <begin position="196"/>
        <end position="220"/>
    </location>
</feature>
<name>A0AA37GUG5_9PEZI</name>
<proteinExistence type="predicted"/>
<feature type="region of interest" description="Disordered" evidence="1">
    <location>
        <begin position="117"/>
        <end position="399"/>
    </location>
</feature>
<reference evidence="2 3" key="1">
    <citation type="submission" date="2021-07" db="EMBL/GenBank/DDBJ databases">
        <title>Genome data of Colletotrichum spaethianum.</title>
        <authorList>
            <person name="Utami Y.D."/>
            <person name="Hiruma K."/>
        </authorList>
    </citation>
    <scope>NUCLEOTIDE SEQUENCE [LARGE SCALE GENOMIC DNA]</scope>
    <source>
        <strain evidence="2 3">MAFF 242679</strain>
    </source>
</reference>
<feature type="compositionally biased region" description="Basic residues" evidence="1">
    <location>
        <begin position="296"/>
        <end position="305"/>
    </location>
</feature>
<evidence type="ECO:0000313" key="3">
    <source>
        <dbReference type="Proteomes" id="UP001055172"/>
    </source>
</evidence>
<feature type="compositionally biased region" description="Basic and acidic residues" evidence="1">
    <location>
        <begin position="335"/>
        <end position="348"/>
    </location>
</feature>
<feature type="compositionally biased region" description="Basic and acidic residues" evidence="1">
    <location>
        <begin position="118"/>
        <end position="135"/>
    </location>
</feature>
<dbReference type="AlphaFoldDB" id="A0AA37GUG5"/>
<feature type="compositionally biased region" description="Basic and acidic residues" evidence="1">
    <location>
        <begin position="268"/>
        <end position="280"/>
    </location>
</feature>
<feature type="region of interest" description="Disordered" evidence="1">
    <location>
        <begin position="532"/>
        <end position="627"/>
    </location>
</feature>
<comment type="caution">
    <text evidence="2">The sequence shown here is derived from an EMBL/GenBank/DDBJ whole genome shotgun (WGS) entry which is preliminary data.</text>
</comment>
<feature type="region of interest" description="Disordered" evidence="1">
    <location>
        <begin position="417"/>
        <end position="510"/>
    </location>
</feature>
<dbReference type="Proteomes" id="UP001055172">
    <property type="component" value="Unassembled WGS sequence"/>
</dbReference>
<feature type="compositionally biased region" description="Basic residues" evidence="1">
    <location>
        <begin position="592"/>
        <end position="606"/>
    </location>
</feature>
<keyword evidence="3" id="KW-1185">Reference proteome</keyword>
<accession>A0AA37GUG5</accession>
<evidence type="ECO:0000313" key="2">
    <source>
        <dbReference type="EMBL" id="GJC87049.1"/>
    </source>
</evidence>
<protein>
    <submittedName>
        <fullName evidence="2">Uncharacterized protein</fullName>
    </submittedName>
</protein>
<organism evidence="2 3">
    <name type="scientific">Colletotrichum liriopes</name>
    <dbReference type="NCBI Taxonomy" id="708192"/>
    <lineage>
        <taxon>Eukaryota</taxon>
        <taxon>Fungi</taxon>
        <taxon>Dikarya</taxon>
        <taxon>Ascomycota</taxon>
        <taxon>Pezizomycotina</taxon>
        <taxon>Sordariomycetes</taxon>
        <taxon>Hypocreomycetidae</taxon>
        <taxon>Glomerellales</taxon>
        <taxon>Glomerellaceae</taxon>
        <taxon>Colletotrichum</taxon>
        <taxon>Colletotrichum spaethianum species complex</taxon>
    </lineage>
</organism>
<gene>
    <name evidence="2" type="ORF">ColLi_09887</name>
</gene>
<feature type="compositionally biased region" description="Basic and acidic residues" evidence="1">
    <location>
        <begin position="222"/>
        <end position="236"/>
    </location>
</feature>
<feature type="compositionally biased region" description="Polar residues" evidence="1">
    <location>
        <begin position="472"/>
        <end position="483"/>
    </location>
</feature>
<evidence type="ECO:0000256" key="1">
    <source>
        <dbReference type="SAM" id="MobiDB-lite"/>
    </source>
</evidence>
<feature type="compositionally biased region" description="Basic and acidic residues" evidence="1">
    <location>
        <begin position="162"/>
        <end position="181"/>
    </location>
</feature>
<feature type="compositionally biased region" description="Basic residues" evidence="1">
    <location>
        <begin position="351"/>
        <end position="362"/>
    </location>
</feature>
<dbReference type="EMBL" id="BPPX01000024">
    <property type="protein sequence ID" value="GJC87049.1"/>
    <property type="molecule type" value="Genomic_DNA"/>
</dbReference>
<feature type="region of interest" description="Disordered" evidence="1">
    <location>
        <begin position="43"/>
        <end position="79"/>
    </location>
</feature>